<evidence type="ECO:0000313" key="3">
    <source>
        <dbReference type="EMBL" id="KAH8100426.1"/>
    </source>
</evidence>
<keyword evidence="4" id="KW-1185">Reference proteome</keyword>
<dbReference type="InterPro" id="IPR027417">
    <property type="entry name" value="P-loop_NTPase"/>
</dbReference>
<evidence type="ECO:0000313" key="4">
    <source>
        <dbReference type="Proteomes" id="UP000813824"/>
    </source>
</evidence>
<dbReference type="OrthoDB" id="8954335at2759"/>
<organism evidence="3 4">
    <name type="scientific">Cristinia sonorae</name>
    <dbReference type="NCBI Taxonomy" id="1940300"/>
    <lineage>
        <taxon>Eukaryota</taxon>
        <taxon>Fungi</taxon>
        <taxon>Dikarya</taxon>
        <taxon>Basidiomycota</taxon>
        <taxon>Agaricomycotina</taxon>
        <taxon>Agaricomycetes</taxon>
        <taxon>Agaricomycetidae</taxon>
        <taxon>Agaricales</taxon>
        <taxon>Pleurotineae</taxon>
        <taxon>Stephanosporaceae</taxon>
        <taxon>Cristinia</taxon>
    </lineage>
</organism>
<protein>
    <recommendedName>
        <fullName evidence="5">G domain-containing protein</fullName>
    </recommendedName>
</protein>
<dbReference type="EMBL" id="JAEVFJ010000016">
    <property type="protein sequence ID" value="KAH8100426.1"/>
    <property type="molecule type" value="Genomic_DNA"/>
</dbReference>
<dbReference type="Gene3D" id="3.40.50.300">
    <property type="entry name" value="P-loop containing nucleotide triphosphate hydrolases"/>
    <property type="match status" value="1"/>
</dbReference>
<proteinExistence type="predicted"/>
<evidence type="ECO:0000256" key="2">
    <source>
        <dbReference type="SAM" id="MobiDB-lite"/>
    </source>
</evidence>
<feature type="compositionally biased region" description="Polar residues" evidence="2">
    <location>
        <begin position="314"/>
        <end position="326"/>
    </location>
</feature>
<name>A0A8K0UP19_9AGAR</name>
<evidence type="ECO:0008006" key="5">
    <source>
        <dbReference type="Google" id="ProtNLM"/>
    </source>
</evidence>
<comment type="caution">
    <text evidence="3">The sequence shown here is derived from an EMBL/GenBank/DDBJ whole genome shotgun (WGS) entry which is preliminary data.</text>
</comment>
<dbReference type="AlphaFoldDB" id="A0A8K0UP19"/>
<evidence type="ECO:0000256" key="1">
    <source>
        <dbReference type="SAM" id="Coils"/>
    </source>
</evidence>
<dbReference type="SUPFAM" id="SSF52540">
    <property type="entry name" value="P-loop containing nucleoside triphosphate hydrolases"/>
    <property type="match status" value="1"/>
</dbReference>
<accession>A0A8K0UP19</accession>
<feature type="coiled-coil region" evidence="1">
    <location>
        <begin position="222"/>
        <end position="249"/>
    </location>
</feature>
<keyword evidence="1" id="KW-0175">Coiled coil</keyword>
<sequence length="348" mass="39162">MIQEESCKFVEIMLIGATRSGRSTFIERIGGSPPTESPITGVKVSAPITLQGSGTMVVFYEMPGFDDGDGGLTGGKLVGHLRKWVDFLVALHANGRKLRGLFLFHSITSTTSCERDYGTILKKVCGEDTSTLIHITVVMSKWDEVSEAVGAAREYELSHRDSLFKEILDHGARMQRYDNTRESACSLVTRVADLPPVTFRIQREMGERRMCFNEAAVGKFLLKKLQEEIAKHAAEVKQAEETKERLIRRKSSRNLARAMEVDGALLGMQERLMRVVDDVKEDFVHVLEEWTTEKMLEGVRDDVRRTQCLIQYAQHPSRSDTSSASTRGEKAEPRISKRFWPCSSSILD</sequence>
<gene>
    <name evidence="3" type="ORF">BXZ70DRAFT_192264</name>
</gene>
<feature type="region of interest" description="Disordered" evidence="2">
    <location>
        <begin position="314"/>
        <end position="334"/>
    </location>
</feature>
<reference evidence="3" key="1">
    <citation type="journal article" date="2021" name="New Phytol.">
        <title>Evolutionary innovations through gain and loss of genes in the ectomycorrhizal Boletales.</title>
        <authorList>
            <person name="Wu G."/>
            <person name="Miyauchi S."/>
            <person name="Morin E."/>
            <person name="Kuo A."/>
            <person name="Drula E."/>
            <person name="Varga T."/>
            <person name="Kohler A."/>
            <person name="Feng B."/>
            <person name="Cao Y."/>
            <person name="Lipzen A."/>
            <person name="Daum C."/>
            <person name="Hundley H."/>
            <person name="Pangilinan J."/>
            <person name="Johnson J."/>
            <person name="Barry K."/>
            <person name="LaButti K."/>
            <person name="Ng V."/>
            <person name="Ahrendt S."/>
            <person name="Min B."/>
            <person name="Choi I.G."/>
            <person name="Park H."/>
            <person name="Plett J.M."/>
            <person name="Magnuson J."/>
            <person name="Spatafora J.W."/>
            <person name="Nagy L.G."/>
            <person name="Henrissat B."/>
            <person name="Grigoriev I.V."/>
            <person name="Yang Z.L."/>
            <person name="Xu J."/>
            <person name="Martin F.M."/>
        </authorList>
    </citation>
    <scope>NUCLEOTIDE SEQUENCE</scope>
    <source>
        <strain evidence="3">KKN 215</strain>
    </source>
</reference>
<dbReference type="Proteomes" id="UP000813824">
    <property type="component" value="Unassembled WGS sequence"/>
</dbReference>